<dbReference type="Proteomes" id="UP000264294">
    <property type="component" value="Unassembled WGS sequence"/>
</dbReference>
<keyword evidence="2" id="KW-1185">Reference proteome</keyword>
<evidence type="ECO:0000313" key="1">
    <source>
        <dbReference type="EMBL" id="RFT62134.1"/>
    </source>
</evidence>
<protein>
    <submittedName>
        <fullName evidence="1">Uncharacterized protein</fullName>
    </submittedName>
</protein>
<evidence type="ECO:0000313" key="2">
    <source>
        <dbReference type="Proteomes" id="UP000264294"/>
    </source>
</evidence>
<accession>A0ABX9KM95</accession>
<gene>
    <name evidence="1" type="ORF">D0U04_29000</name>
</gene>
<organism evidence="1 2">
    <name type="scientific">Bacillus clarus</name>
    <dbReference type="NCBI Taxonomy" id="2338372"/>
    <lineage>
        <taxon>Bacteria</taxon>
        <taxon>Bacillati</taxon>
        <taxon>Bacillota</taxon>
        <taxon>Bacilli</taxon>
        <taxon>Bacillales</taxon>
        <taxon>Bacillaceae</taxon>
        <taxon>Bacillus</taxon>
        <taxon>Bacillus cereus group</taxon>
    </lineage>
</organism>
<proteinExistence type="predicted"/>
<reference evidence="1 2" key="1">
    <citation type="submission" date="2018-08" db="EMBL/GenBank/DDBJ databases">
        <title>Bacillus clarus sp. nov. strain PS00077A.</title>
        <authorList>
            <person name="Mendez Acevedo M."/>
            <person name="Carroll L."/>
            <person name="Mukherjee M."/>
            <person name="Wiedmann M."/>
            <person name="Kovac J."/>
        </authorList>
    </citation>
    <scope>NUCLEOTIDE SEQUENCE [LARGE SCALE GENOMIC DNA]</scope>
    <source>
        <strain evidence="1 2">PS00077A</strain>
    </source>
</reference>
<sequence length="86" mass="10437">MTKNMDNLLRLATMHIHKKEAMSFILNLHCIRRQACISNFHTHFLLQLFKRRYVLEFLLLVLLHPYLNNNDELDVNFQLIHTQVEY</sequence>
<name>A0ABX9KM95_9BACI</name>
<comment type="caution">
    <text evidence="1">The sequence shown here is derived from an EMBL/GenBank/DDBJ whole genome shotgun (WGS) entry which is preliminary data.</text>
</comment>
<dbReference type="EMBL" id="QVOD01000079">
    <property type="protein sequence ID" value="RFT62134.1"/>
    <property type="molecule type" value="Genomic_DNA"/>
</dbReference>